<feature type="transmembrane region" description="Helical" evidence="1">
    <location>
        <begin position="177"/>
        <end position="196"/>
    </location>
</feature>
<dbReference type="EMBL" id="JAOZEV010000005">
    <property type="protein sequence ID" value="MCV9932376.1"/>
    <property type="molecule type" value="Genomic_DNA"/>
</dbReference>
<feature type="transmembrane region" description="Helical" evidence="1">
    <location>
        <begin position="12"/>
        <end position="34"/>
    </location>
</feature>
<reference evidence="2" key="1">
    <citation type="submission" date="2022-10" db="EMBL/GenBank/DDBJ databases">
        <title>Two novel species of Flavobacterium.</title>
        <authorList>
            <person name="Liu Q."/>
            <person name="Xin Y.-H."/>
        </authorList>
    </citation>
    <scope>NUCLEOTIDE SEQUENCE</scope>
    <source>
        <strain evidence="2">LS1R47</strain>
    </source>
</reference>
<accession>A0A9X2ZPH8</accession>
<organism evidence="2 3">
    <name type="scientific">Flavobacterium frigoritolerans</name>
    <dbReference type="NCBI Taxonomy" id="2987686"/>
    <lineage>
        <taxon>Bacteria</taxon>
        <taxon>Pseudomonadati</taxon>
        <taxon>Bacteroidota</taxon>
        <taxon>Flavobacteriia</taxon>
        <taxon>Flavobacteriales</taxon>
        <taxon>Flavobacteriaceae</taxon>
        <taxon>Flavobacterium</taxon>
    </lineage>
</organism>
<keyword evidence="1" id="KW-0472">Membrane</keyword>
<evidence type="ECO:0000256" key="1">
    <source>
        <dbReference type="SAM" id="Phobius"/>
    </source>
</evidence>
<evidence type="ECO:0000313" key="3">
    <source>
        <dbReference type="Proteomes" id="UP001151133"/>
    </source>
</evidence>
<proteinExistence type="predicted"/>
<evidence type="ECO:0000313" key="2">
    <source>
        <dbReference type="EMBL" id="MCV9932376.1"/>
    </source>
</evidence>
<keyword evidence="3" id="KW-1185">Reference proteome</keyword>
<comment type="caution">
    <text evidence="2">The sequence shown here is derived from an EMBL/GenBank/DDBJ whole genome shotgun (WGS) entry which is preliminary data.</text>
</comment>
<keyword evidence="1" id="KW-1133">Transmembrane helix</keyword>
<keyword evidence="1" id="KW-0812">Transmembrane</keyword>
<feature type="transmembrane region" description="Helical" evidence="1">
    <location>
        <begin position="46"/>
        <end position="65"/>
    </location>
</feature>
<protein>
    <submittedName>
        <fullName evidence="2">Uncharacterized protein</fullName>
    </submittedName>
</protein>
<dbReference type="RefSeq" id="WP_264286654.1">
    <property type="nucleotide sequence ID" value="NZ_JAOZEV010000005.1"/>
</dbReference>
<sequence length="217" mass="25503">MLANINFHRNSPFSFIEYGFYAYYATVFLMVWLHPEQYNVSLINDLAVLIVFEFIMVHSGVFMAVMPKRYSILVFFPMFGLFAYSFNTSVIDTNIFYIYLLTVLNRMRFAFSNVSIEVRAIEIGKSVFRAILYCVLLCATALGNEFIPKLGLTSEFLQKFHYFDTIKSSGLIMEKPYIAMCMGFLYYSLPVLFFLFRIIKRAHHSYFVNERVIKRYS</sequence>
<dbReference type="Proteomes" id="UP001151133">
    <property type="component" value="Unassembled WGS sequence"/>
</dbReference>
<dbReference type="AlphaFoldDB" id="A0A9X2ZPH8"/>
<name>A0A9X2ZPH8_9FLAO</name>
<gene>
    <name evidence="2" type="ORF">OIU80_08775</name>
</gene>
<feature type="transmembrane region" description="Helical" evidence="1">
    <location>
        <begin position="127"/>
        <end position="147"/>
    </location>
</feature>